<dbReference type="InterPro" id="IPR043129">
    <property type="entry name" value="ATPase_NBD"/>
</dbReference>
<dbReference type="InterPro" id="IPR042257">
    <property type="entry name" value="DGOK_C"/>
</dbReference>
<dbReference type="GO" id="GO:0008671">
    <property type="term" value="F:2-dehydro-3-deoxygalactonokinase activity"/>
    <property type="evidence" value="ECO:0007669"/>
    <property type="project" value="InterPro"/>
</dbReference>
<dbReference type="AlphaFoldDB" id="A0A081BU71"/>
<proteinExistence type="predicted"/>
<dbReference type="InterPro" id="IPR042258">
    <property type="entry name" value="DGOK_N"/>
</dbReference>
<organism evidence="1">
    <name type="scientific">Vecturithrix granuli</name>
    <dbReference type="NCBI Taxonomy" id="1499967"/>
    <lineage>
        <taxon>Bacteria</taxon>
        <taxon>Candidatus Moduliflexota</taxon>
        <taxon>Candidatus Vecturitrichia</taxon>
        <taxon>Candidatus Vecturitrichales</taxon>
        <taxon>Candidatus Vecturitrichaceae</taxon>
        <taxon>Candidatus Vecturithrix</taxon>
    </lineage>
</organism>
<dbReference type="STRING" id="1499967.U27_02837"/>
<dbReference type="Gene3D" id="3.30.420.300">
    <property type="entry name" value="2-keto-3-deoxy-galactonokinase, substrate binding domain"/>
    <property type="match status" value="1"/>
</dbReference>
<evidence type="ECO:0008006" key="3">
    <source>
        <dbReference type="Google" id="ProtNLM"/>
    </source>
</evidence>
<evidence type="ECO:0000313" key="2">
    <source>
        <dbReference type="Proteomes" id="UP000030661"/>
    </source>
</evidence>
<name>A0A081BU71_VECG1</name>
<sequence length="341" mass="38046">MKFATIDCGTTNSRVYIVNEQAEILGKATKKVGVRDTAIHGSNQILKDGLQETFYQAVENANCALSDIGFAISSGMITSEIGLLEIPHLWAPVGMKDLAQNITKVHDTSIFPVDIPIYFIRGIKNRYEPENASIKTVGLLDFMRGEEAQIAGLLSSYDLQPPLTIVVLSSHTKFISLDQNNKILGSLTTVSGQVYEAILKETFIGKSVRATTEFDDSGYLNNDVIESAYNWVMNSGFLRTLLMPRFLDVLIKTEWHERKLFVEATIAAEDMQAMKQFDVLHFPLDTTFILIGTEKRCALYKHLLREKMQLTKEILTITETEEVDLLSIKGAIALAKQAGLF</sequence>
<dbReference type="Proteomes" id="UP000030661">
    <property type="component" value="Unassembled WGS sequence"/>
</dbReference>
<evidence type="ECO:0000313" key="1">
    <source>
        <dbReference type="EMBL" id="GAK55876.1"/>
    </source>
</evidence>
<keyword evidence="2" id="KW-1185">Reference proteome</keyword>
<protein>
    <recommendedName>
        <fullName evidence="3">2-dehydro-3-deoxygalactonokinase</fullName>
    </recommendedName>
</protein>
<dbReference type="GO" id="GO:0034194">
    <property type="term" value="P:D-galactonate catabolic process"/>
    <property type="evidence" value="ECO:0007669"/>
    <property type="project" value="InterPro"/>
</dbReference>
<dbReference type="eggNOG" id="COG3734">
    <property type="taxonomic scope" value="Bacteria"/>
</dbReference>
<dbReference type="InterPro" id="IPR007729">
    <property type="entry name" value="DGOK"/>
</dbReference>
<gene>
    <name evidence="1" type="ORF">U27_02837</name>
</gene>
<reference evidence="1" key="1">
    <citation type="journal article" date="2015" name="PeerJ">
        <title>First genomic representation of candidate bacterial phylum KSB3 points to enhanced environmental sensing as a trigger of wastewater bulking.</title>
        <authorList>
            <person name="Sekiguchi Y."/>
            <person name="Ohashi A."/>
            <person name="Parks D.H."/>
            <person name="Yamauchi T."/>
            <person name="Tyson G.W."/>
            <person name="Hugenholtz P."/>
        </authorList>
    </citation>
    <scope>NUCLEOTIDE SEQUENCE [LARGE SCALE GENOMIC DNA]</scope>
</reference>
<dbReference type="EMBL" id="DF820464">
    <property type="protein sequence ID" value="GAK55876.1"/>
    <property type="molecule type" value="Genomic_DNA"/>
</dbReference>
<dbReference type="Pfam" id="PF05035">
    <property type="entry name" value="DGOK"/>
    <property type="match status" value="1"/>
</dbReference>
<dbReference type="HOGENOM" id="CLU_070778_0_0_0"/>
<dbReference type="SUPFAM" id="SSF53067">
    <property type="entry name" value="Actin-like ATPase domain"/>
    <property type="match status" value="1"/>
</dbReference>
<dbReference type="CDD" id="cd24012">
    <property type="entry name" value="ASKHA_NBD_KDGal-kinase"/>
    <property type="match status" value="1"/>
</dbReference>
<dbReference type="Gene3D" id="3.30.420.310">
    <property type="entry name" value="2-keto-3-deoxy-galactonokinase, C-terminal domain"/>
    <property type="match status" value="1"/>
</dbReference>
<accession>A0A081BU71</accession>